<gene>
    <name evidence="2" type="ORF">DS909_02770</name>
</gene>
<evidence type="ECO:0000259" key="1">
    <source>
        <dbReference type="Pfam" id="PF01979"/>
    </source>
</evidence>
<dbReference type="CDD" id="cd01299">
    <property type="entry name" value="Met_dep_hydrolase_A"/>
    <property type="match status" value="1"/>
</dbReference>
<proteinExistence type="predicted"/>
<sequence>MYFPAKVSLSSIAIAFVCSQAISQDGTQILITNVNVFDGVNEELIENANVVVTDNLIAKVSSEPLSATNRVVIDGGGRTLMPGLIDAHWHTLYCCNPQSVIATGDILEVAVRGAIGSEGTLMRGFTSVRDVGGNSFAIKRMIDAGEIKGPRILPSGPPVTQTGGHFDYRPYQAVPSNSGDSQWYWYSVGLMAQADGVPEVTKRAREIMRMGATQLKISTGGGVSSTYDPLDVRQYTKAEIEAFVEVADTYNTYVASHVFTDEAVEIAVAAGVKSIEHGFLMSRETMELMRDNDVWLSVQPLLDDEDGFSFDDPISQQKWIDVTNGTDFTYTTAKEVGVKVAFGTDILFDPKLAERQGAFLAKLQRWYTPYEVLKMATSTNAELLELSGPRHPYQQGGLGVIAEGAYADLILVDGNPLENIDLIADPHKNFDLIMKDGKIYKNTLD</sequence>
<dbReference type="AlphaFoldDB" id="A0A366XBU8"/>
<reference evidence="2 3" key="1">
    <citation type="submission" date="2018-07" db="EMBL/GenBank/DDBJ databases">
        <title>Modular assembly of carbohydrate-degrading microbial communities in the ocean.</title>
        <authorList>
            <person name="Enke T.N."/>
            <person name="Datta M.S."/>
            <person name="Schwartzman J.A."/>
            <person name="Cermak N."/>
            <person name="Schmitz D.A."/>
            <person name="Barrere J."/>
            <person name="Cordero O.X."/>
        </authorList>
    </citation>
    <scope>NUCLEOTIDE SEQUENCE [LARGE SCALE GENOMIC DNA]</scope>
    <source>
        <strain evidence="2 3">C3M10</strain>
    </source>
</reference>
<dbReference type="SUPFAM" id="SSF51556">
    <property type="entry name" value="Metallo-dependent hydrolases"/>
    <property type="match status" value="1"/>
</dbReference>
<protein>
    <submittedName>
        <fullName evidence="2">Amidohydrolase family protein</fullName>
    </submittedName>
</protein>
<dbReference type="SUPFAM" id="SSF51338">
    <property type="entry name" value="Composite domain of metallo-dependent hydrolases"/>
    <property type="match status" value="2"/>
</dbReference>
<dbReference type="InterPro" id="IPR051781">
    <property type="entry name" value="Metallo-dep_Hydrolase"/>
</dbReference>
<dbReference type="Proteomes" id="UP000252706">
    <property type="component" value="Unassembled WGS sequence"/>
</dbReference>
<feature type="domain" description="Amidohydrolase-related" evidence="1">
    <location>
        <begin position="79"/>
        <end position="439"/>
    </location>
</feature>
<dbReference type="GO" id="GO:0016810">
    <property type="term" value="F:hydrolase activity, acting on carbon-nitrogen (but not peptide) bonds"/>
    <property type="evidence" value="ECO:0007669"/>
    <property type="project" value="InterPro"/>
</dbReference>
<evidence type="ECO:0000313" key="2">
    <source>
        <dbReference type="EMBL" id="RBW61112.1"/>
    </source>
</evidence>
<dbReference type="InterPro" id="IPR032466">
    <property type="entry name" value="Metal_Hydrolase"/>
</dbReference>
<dbReference type="PANTHER" id="PTHR43135">
    <property type="entry name" value="ALPHA-D-RIBOSE 1-METHYLPHOSPHONATE 5-TRIPHOSPHATE DIPHOSPHATASE"/>
    <property type="match status" value="1"/>
</dbReference>
<dbReference type="InterPro" id="IPR011059">
    <property type="entry name" value="Metal-dep_hydrolase_composite"/>
</dbReference>
<dbReference type="PANTHER" id="PTHR43135:SF3">
    <property type="entry name" value="ALPHA-D-RIBOSE 1-METHYLPHOSPHONATE 5-TRIPHOSPHATE DIPHOSPHATASE"/>
    <property type="match status" value="1"/>
</dbReference>
<dbReference type="EMBL" id="QOCE01000006">
    <property type="protein sequence ID" value="RBW61112.1"/>
    <property type="molecule type" value="Genomic_DNA"/>
</dbReference>
<dbReference type="Pfam" id="PF01979">
    <property type="entry name" value="Amidohydro_1"/>
    <property type="match status" value="1"/>
</dbReference>
<dbReference type="InterPro" id="IPR057744">
    <property type="entry name" value="OTAase-like"/>
</dbReference>
<name>A0A366XBU8_9RHOB</name>
<dbReference type="Gene3D" id="3.20.20.140">
    <property type="entry name" value="Metal-dependent hydrolases"/>
    <property type="match status" value="1"/>
</dbReference>
<dbReference type="RefSeq" id="WP_113789695.1">
    <property type="nucleotide sequence ID" value="NZ_QOCE01000006.1"/>
</dbReference>
<dbReference type="InterPro" id="IPR006680">
    <property type="entry name" value="Amidohydro-rel"/>
</dbReference>
<dbReference type="OrthoDB" id="9765769at2"/>
<dbReference type="Gene3D" id="2.30.40.10">
    <property type="entry name" value="Urease, subunit C, domain 1"/>
    <property type="match status" value="1"/>
</dbReference>
<keyword evidence="2" id="KW-0378">Hydrolase</keyword>
<accession>A0A366XBU8</accession>
<organism evidence="2 3">
    <name type="scientific">Phaeobacter gallaeciensis</name>
    <dbReference type="NCBI Taxonomy" id="60890"/>
    <lineage>
        <taxon>Bacteria</taxon>
        <taxon>Pseudomonadati</taxon>
        <taxon>Pseudomonadota</taxon>
        <taxon>Alphaproteobacteria</taxon>
        <taxon>Rhodobacterales</taxon>
        <taxon>Roseobacteraceae</taxon>
        <taxon>Phaeobacter</taxon>
    </lineage>
</organism>
<comment type="caution">
    <text evidence="2">The sequence shown here is derived from an EMBL/GenBank/DDBJ whole genome shotgun (WGS) entry which is preliminary data.</text>
</comment>
<evidence type="ECO:0000313" key="3">
    <source>
        <dbReference type="Proteomes" id="UP000252706"/>
    </source>
</evidence>